<dbReference type="FunFam" id="3.10.105.10:FF:000006">
    <property type="entry name" value="Peptide ABC transporter substrate-binding protein"/>
    <property type="match status" value="1"/>
</dbReference>
<dbReference type="InterPro" id="IPR000914">
    <property type="entry name" value="SBP_5_dom"/>
</dbReference>
<accession>A0A7C1VTW5</accession>
<proteinExistence type="inferred from homology"/>
<dbReference type="GO" id="GO:1904680">
    <property type="term" value="F:peptide transmembrane transporter activity"/>
    <property type="evidence" value="ECO:0007669"/>
    <property type="project" value="TreeGrafter"/>
</dbReference>
<dbReference type="Gene3D" id="3.10.105.10">
    <property type="entry name" value="Dipeptide-binding Protein, Domain 3"/>
    <property type="match status" value="1"/>
</dbReference>
<dbReference type="PANTHER" id="PTHR30290">
    <property type="entry name" value="PERIPLASMIC BINDING COMPONENT OF ABC TRANSPORTER"/>
    <property type="match status" value="1"/>
</dbReference>
<dbReference type="Proteomes" id="UP000885738">
    <property type="component" value="Unassembled WGS sequence"/>
</dbReference>
<organism evidence="5">
    <name type="scientific">Desulfofervidus auxilii</name>
    <dbReference type="NCBI Taxonomy" id="1621989"/>
    <lineage>
        <taxon>Bacteria</taxon>
        <taxon>Pseudomonadati</taxon>
        <taxon>Thermodesulfobacteriota</taxon>
        <taxon>Candidatus Desulfofervidia</taxon>
        <taxon>Candidatus Desulfofervidales</taxon>
        <taxon>Candidatus Desulfofervidaceae</taxon>
        <taxon>Candidatus Desulfofervidus</taxon>
    </lineage>
</organism>
<sequence>DYFDGRPCINWYISRVIPDMATMFLELKAGGIDYMGLTPLQYKRQTDTAWFKKNFKKYRYLAASYTYLGYNLQCPLFRDKRVRQAISYAINKQEIVDGVLLGLGVVATGPYKPDMWAYNPHVRRYFYNPEKAKKLLAEVGWKDRDGDGILDKDGRPFMFTIITNQGNSNRLNAAQIIQYRLGQIGIKAKIRVIEWTAFIKEFINKRRFEATILGWTIPQDPDLYDVWHSSKDVPGGLNFIGYHNKELDKLIEEGRHTFDLEERKKCYFRIQEILAEEQPYTFLYVPEALPIIHSRFHGIEPAPAGISYNFIRWYVPKKMQRYSFIP</sequence>
<dbReference type="Gene3D" id="3.40.190.10">
    <property type="entry name" value="Periplasmic binding protein-like II"/>
    <property type="match status" value="1"/>
</dbReference>
<gene>
    <name evidence="5" type="ORF">ENI35_01285</name>
</gene>
<evidence type="ECO:0000256" key="3">
    <source>
        <dbReference type="ARBA" id="ARBA00022729"/>
    </source>
</evidence>
<feature type="domain" description="Solute-binding protein family 5" evidence="4">
    <location>
        <begin position="1"/>
        <end position="225"/>
    </location>
</feature>
<comment type="caution">
    <text evidence="5">The sequence shown here is derived from an EMBL/GenBank/DDBJ whole genome shotgun (WGS) entry which is preliminary data.</text>
</comment>
<evidence type="ECO:0000313" key="5">
    <source>
        <dbReference type="EMBL" id="HEC67441.1"/>
    </source>
</evidence>
<keyword evidence="2" id="KW-0813">Transport</keyword>
<evidence type="ECO:0000256" key="1">
    <source>
        <dbReference type="ARBA" id="ARBA00005695"/>
    </source>
</evidence>
<reference evidence="5" key="1">
    <citation type="journal article" date="2020" name="mSystems">
        <title>Genome- and Community-Level Interaction Insights into Carbon Utilization and Element Cycling Functions of Hydrothermarchaeota in Hydrothermal Sediment.</title>
        <authorList>
            <person name="Zhou Z."/>
            <person name="Liu Y."/>
            <person name="Xu W."/>
            <person name="Pan J."/>
            <person name="Luo Z.H."/>
            <person name="Li M."/>
        </authorList>
    </citation>
    <scope>NUCLEOTIDE SEQUENCE [LARGE SCALE GENOMIC DNA]</scope>
    <source>
        <strain evidence="5">HyVt-389</strain>
    </source>
</reference>
<protein>
    <submittedName>
        <fullName evidence="5">Peptide-binding protein</fullName>
    </submittedName>
</protein>
<dbReference type="AlphaFoldDB" id="A0A7C1VTW5"/>
<dbReference type="GO" id="GO:0015833">
    <property type="term" value="P:peptide transport"/>
    <property type="evidence" value="ECO:0007669"/>
    <property type="project" value="TreeGrafter"/>
</dbReference>
<dbReference type="Pfam" id="PF00496">
    <property type="entry name" value="SBP_bac_5"/>
    <property type="match status" value="1"/>
</dbReference>
<feature type="non-terminal residue" evidence="5">
    <location>
        <position position="1"/>
    </location>
</feature>
<keyword evidence="3" id="KW-0732">Signal</keyword>
<dbReference type="InterPro" id="IPR039424">
    <property type="entry name" value="SBP_5"/>
</dbReference>
<dbReference type="EMBL" id="DRIH01000042">
    <property type="protein sequence ID" value="HEC67441.1"/>
    <property type="molecule type" value="Genomic_DNA"/>
</dbReference>
<evidence type="ECO:0000259" key="4">
    <source>
        <dbReference type="Pfam" id="PF00496"/>
    </source>
</evidence>
<name>A0A7C1VTW5_DESA2</name>
<dbReference type="PANTHER" id="PTHR30290:SF38">
    <property type="entry name" value="D,D-DIPEPTIDE-BINDING PERIPLASMIC PROTEIN DDPA-RELATED"/>
    <property type="match status" value="1"/>
</dbReference>
<comment type="similarity">
    <text evidence="1">Belongs to the bacterial solute-binding protein 5 family.</text>
</comment>
<evidence type="ECO:0000256" key="2">
    <source>
        <dbReference type="ARBA" id="ARBA00022448"/>
    </source>
</evidence>
<dbReference type="SUPFAM" id="SSF53850">
    <property type="entry name" value="Periplasmic binding protein-like II"/>
    <property type="match status" value="1"/>
</dbReference>